<keyword evidence="2" id="KW-1185">Reference proteome</keyword>
<accession>A0A834I6B6</accession>
<evidence type="ECO:0000313" key="2">
    <source>
        <dbReference type="Proteomes" id="UP000625711"/>
    </source>
</evidence>
<protein>
    <submittedName>
        <fullName evidence="1">Uncharacterized protein</fullName>
    </submittedName>
</protein>
<reference evidence="1" key="1">
    <citation type="submission" date="2020-08" db="EMBL/GenBank/DDBJ databases">
        <title>Genome sequencing and assembly of the red palm weevil Rhynchophorus ferrugineus.</title>
        <authorList>
            <person name="Dias G.B."/>
            <person name="Bergman C.M."/>
            <person name="Manee M."/>
        </authorList>
    </citation>
    <scope>NUCLEOTIDE SEQUENCE</scope>
    <source>
        <strain evidence="1">AA-2017</strain>
        <tissue evidence="1">Whole larva</tissue>
    </source>
</reference>
<organism evidence="1 2">
    <name type="scientific">Rhynchophorus ferrugineus</name>
    <name type="common">Red palm weevil</name>
    <name type="synonym">Curculio ferrugineus</name>
    <dbReference type="NCBI Taxonomy" id="354439"/>
    <lineage>
        <taxon>Eukaryota</taxon>
        <taxon>Metazoa</taxon>
        <taxon>Ecdysozoa</taxon>
        <taxon>Arthropoda</taxon>
        <taxon>Hexapoda</taxon>
        <taxon>Insecta</taxon>
        <taxon>Pterygota</taxon>
        <taxon>Neoptera</taxon>
        <taxon>Endopterygota</taxon>
        <taxon>Coleoptera</taxon>
        <taxon>Polyphaga</taxon>
        <taxon>Cucujiformia</taxon>
        <taxon>Curculionidae</taxon>
        <taxon>Dryophthorinae</taxon>
        <taxon>Rhynchophorus</taxon>
    </lineage>
</organism>
<proteinExistence type="predicted"/>
<dbReference type="Proteomes" id="UP000625711">
    <property type="component" value="Unassembled WGS sequence"/>
</dbReference>
<comment type="caution">
    <text evidence="1">The sequence shown here is derived from an EMBL/GenBank/DDBJ whole genome shotgun (WGS) entry which is preliminary data.</text>
</comment>
<evidence type="ECO:0000313" key="1">
    <source>
        <dbReference type="EMBL" id="KAF7274794.1"/>
    </source>
</evidence>
<dbReference type="AlphaFoldDB" id="A0A834I6B6"/>
<dbReference type="EMBL" id="JAACXV010012078">
    <property type="protein sequence ID" value="KAF7274794.1"/>
    <property type="molecule type" value="Genomic_DNA"/>
</dbReference>
<name>A0A834I6B6_RHYFE</name>
<sequence length="80" mass="9262">MCKKKFRSLIKHCFLKTKYTVEAKTWFDAEFLDTAPGKKLSRIDMLNLNVVKSAPKSVNAVDVQKRFLPTKTLKNPNNFE</sequence>
<gene>
    <name evidence="1" type="ORF">GWI33_012535</name>
</gene>